<protein>
    <submittedName>
        <fullName evidence="4">FCD domain-containing protein</fullName>
    </submittedName>
</protein>
<dbReference type="SUPFAM" id="SSF48008">
    <property type="entry name" value="GntR ligand-binding domain-like"/>
    <property type="match status" value="1"/>
</dbReference>
<keyword evidence="1" id="KW-0805">Transcription regulation</keyword>
<proteinExistence type="predicted"/>
<evidence type="ECO:0000313" key="5">
    <source>
        <dbReference type="Proteomes" id="UP000183002"/>
    </source>
</evidence>
<dbReference type="InterPro" id="IPR008920">
    <property type="entry name" value="TF_FadR/GntR_C"/>
</dbReference>
<dbReference type="Proteomes" id="UP000183002">
    <property type="component" value="Unassembled WGS sequence"/>
</dbReference>
<dbReference type="STRING" id="1077947.SAMN05216227_103030"/>
<evidence type="ECO:0000256" key="1">
    <source>
        <dbReference type="ARBA" id="ARBA00023015"/>
    </source>
</evidence>
<name>A0A1H8KAE5_9RHOB</name>
<dbReference type="AlphaFoldDB" id="A0A1H8KAE5"/>
<reference evidence="4 5" key="1">
    <citation type="submission" date="2016-10" db="EMBL/GenBank/DDBJ databases">
        <authorList>
            <person name="de Groot N.N."/>
        </authorList>
    </citation>
    <scope>NUCLEOTIDE SEQUENCE [LARGE SCALE GENOMIC DNA]</scope>
    <source>
        <strain evidence="4 5">CGMCC 1.10836</strain>
    </source>
</reference>
<dbReference type="EMBL" id="FOCO01000030">
    <property type="protein sequence ID" value="SEN89815.1"/>
    <property type="molecule type" value="Genomic_DNA"/>
</dbReference>
<evidence type="ECO:0000256" key="2">
    <source>
        <dbReference type="ARBA" id="ARBA00023125"/>
    </source>
</evidence>
<organism evidence="4 5">
    <name type="scientific">Pseudorhodobacter antarcticus</name>
    <dbReference type="NCBI Taxonomy" id="1077947"/>
    <lineage>
        <taxon>Bacteria</taxon>
        <taxon>Pseudomonadati</taxon>
        <taxon>Pseudomonadota</taxon>
        <taxon>Alphaproteobacteria</taxon>
        <taxon>Rhodobacterales</taxon>
        <taxon>Paracoccaceae</taxon>
        <taxon>Pseudorhodobacter</taxon>
    </lineage>
</organism>
<keyword evidence="2" id="KW-0238">DNA-binding</keyword>
<sequence length="116" mass="12613">MIHALPYSPVQDDQDARVLVQTRLCATMTRGTLETNGRLPSVRDLAARMQAGRDLRSKALTFETLQIGDTEHGQIIDRIEAGDAAGASAAMQMHSTPAACNLNRILDLPMLEEVPT</sequence>
<dbReference type="Gene3D" id="1.20.120.530">
    <property type="entry name" value="GntR ligand-binding domain-like"/>
    <property type="match status" value="1"/>
</dbReference>
<keyword evidence="5" id="KW-1185">Reference proteome</keyword>
<gene>
    <name evidence="4" type="ORF">SAMN05216227_103030</name>
</gene>
<dbReference type="GO" id="GO:0003677">
    <property type="term" value="F:DNA binding"/>
    <property type="evidence" value="ECO:0007669"/>
    <property type="project" value="UniProtKB-KW"/>
</dbReference>
<keyword evidence="3" id="KW-0804">Transcription</keyword>
<evidence type="ECO:0000256" key="3">
    <source>
        <dbReference type="ARBA" id="ARBA00023163"/>
    </source>
</evidence>
<accession>A0A1H8KAE5</accession>
<evidence type="ECO:0000313" key="4">
    <source>
        <dbReference type="EMBL" id="SEN89815.1"/>
    </source>
</evidence>